<dbReference type="AlphaFoldDB" id="A0A1M6QM10"/>
<protein>
    <submittedName>
        <fullName evidence="2">PEP-CTERM protein-sorting domain-containing protein</fullName>
    </submittedName>
</protein>
<reference evidence="2 3" key="1">
    <citation type="submission" date="2016-11" db="EMBL/GenBank/DDBJ databases">
        <authorList>
            <person name="Jaros S."/>
            <person name="Januszkiewicz K."/>
            <person name="Wedrychowicz H."/>
        </authorList>
    </citation>
    <scope>NUCLEOTIDE SEQUENCE [LARGE SCALE GENOMIC DNA]</scope>
    <source>
        <strain evidence="2 3">DSM 18772</strain>
    </source>
</reference>
<organism evidence="2 3">
    <name type="scientific">Rubritalea squalenifaciens DSM 18772</name>
    <dbReference type="NCBI Taxonomy" id="1123071"/>
    <lineage>
        <taxon>Bacteria</taxon>
        <taxon>Pseudomonadati</taxon>
        <taxon>Verrucomicrobiota</taxon>
        <taxon>Verrucomicrobiia</taxon>
        <taxon>Verrucomicrobiales</taxon>
        <taxon>Rubritaleaceae</taxon>
        <taxon>Rubritalea</taxon>
    </lineage>
</organism>
<dbReference type="STRING" id="1123071.SAMN02745181_3441"/>
<keyword evidence="1" id="KW-0732">Signal</keyword>
<evidence type="ECO:0000313" key="2">
    <source>
        <dbReference type="EMBL" id="SHK21281.1"/>
    </source>
</evidence>
<dbReference type="RefSeq" id="WP_143184997.1">
    <property type="nucleotide sequence ID" value="NZ_FQYR01000006.1"/>
</dbReference>
<name>A0A1M6QM10_9BACT</name>
<proteinExistence type="predicted"/>
<gene>
    <name evidence="2" type="ORF">SAMN02745181_3441</name>
</gene>
<dbReference type="OrthoDB" id="8755986at2"/>
<dbReference type="EMBL" id="FQYR01000006">
    <property type="protein sequence ID" value="SHK21281.1"/>
    <property type="molecule type" value="Genomic_DNA"/>
</dbReference>
<keyword evidence="3" id="KW-1185">Reference proteome</keyword>
<feature type="chain" id="PRO_5012884072" evidence="1">
    <location>
        <begin position="20"/>
        <end position="196"/>
    </location>
</feature>
<evidence type="ECO:0000256" key="1">
    <source>
        <dbReference type="SAM" id="SignalP"/>
    </source>
</evidence>
<accession>A0A1M6QM10</accession>
<sequence length="196" mass="20919">MKSLVLATLVSAFTTQVLPATVVSGTNIALAGSGPQYALAIYQDSAATDITEIIFTVSGSQLSFDFANLDSGSDWYLVSNLDTFTNATIEADTFQTFARIENLVYESFVIDPGFGPFYLGVATTHTDTMYTGDPPRDVFGWVQLTNAGGNLSIGANAVAYEESGIIIGTTDTIPEPSTLLLVLPATLYALGKHRRR</sequence>
<dbReference type="InParanoid" id="A0A1M6QM10"/>
<dbReference type="Proteomes" id="UP000184510">
    <property type="component" value="Unassembled WGS sequence"/>
</dbReference>
<feature type="signal peptide" evidence="1">
    <location>
        <begin position="1"/>
        <end position="19"/>
    </location>
</feature>
<evidence type="ECO:0000313" key="3">
    <source>
        <dbReference type="Proteomes" id="UP000184510"/>
    </source>
</evidence>